<dbReference type="KEGG" id="cyj:Cyan7822_3490"/>
<feature type="transmembrane region" description="Helical" evidence="1">
    <location>
        <begin position="314"/>
        <end position="333"/>
    </location>
</feature>
<evidence type="ECO:0000313" key="4">
    <source>
        <dbReference type="Proteomes" id="UP000008206"/>
    </source>
</evidence>
<sequence>MSNKSHLKNLDALRGAAAFYVALAHFIDGLKFFPHSLQTLCFSFGQEAVMLFFLLSGFVIYWSVEQSPNLSFKSYLIKRFRRIYIPFFIALLVSITIFYLNGSLADKFSWKNFLGNVFMLQDFASVKPGTLVKPFLGNDPLWSLSYEWWFYLLFFPAYKLLPKTSNRIYFILILSIISLGVYQFIPNQPALWLSYFIIWWAGLELAEIYKSQGKFTWQNCTSIFLSLLVMLSLSLMPVLYTKEIRFGYYPFLIFRHFFAAFLLLSFGLIVFQKKFWFMEKFLAVFALIAPISYGLYIFHYPILKHSHLEQYFSHVWLGYILEVGLIIGLAYVVELKIQPWIYKWLK</sequence>
<feature type="transmembrane region" description="Helical" evidence="1">
    <location>
        <begin position="221"/>
        <end position="240"/>
    </location>
</feature>
<evidence type="ECO:0000313" key="3">
    <source>
        <dbReference type="EMBL" id="ADN15436.1"/>
    </source>
</evidence>
<feature type="transmembrane region" description="Helical" evidence="1">
    <location>
        <begin position="191"/>
        <end position="209"/>
    </location>
</feature>
<dbReference type="InterPro" id="IPR050879">
    <property type="entry name" value="Acyltransferase_3"/>
</dbReference>
<keyword evidence="3" id="KW-0012">Acyltransferase</keyword>
<keyword evidence="1" id="KW-0812">Transmembrane</keyword>
<keyword evidence="4" id="KW-1185">Reference proteome</keyword>
<name>E0UF65_GLOV7</name>
<dbReference type="PANTHER" id="PTHR23028">
    <property type="entry name" value="ACETYLTRANSFERASE"/>
    <property type="match status" value="1"/>
</dbReference>
<dbReference type="HOGENOM" id="CLU_005679_14_0_3"/>
<feature type="transmembrane region" description="Helical" evidence="1">
    <location>
        <begin position="281"/>
        <end position="302"/>
    </location>
</feature>
<dbReference type="Proteomes" id="UP000008206">
    <property type="component" value="Chromosome"/>
</dbReference>
<dbReference type="GO" id="GO:0016747">
    <property type="term" value="F:acyltransferase activity, transferring groups other than amino-acyl groups"/>
    <property type="evidence" value="ECO:0007669"/>
    <property type="project" value="InterPro"/>
</dbReference>
<keyword evidence="1" id="KW-0472">Membrane</keyword>
<keyword evidence="3" id="KW-0808">Transferase</keyword>
<protein>
    <submittedName>
        <fullName evidence="3">Acyltransferase 3</fullName>
    </submittedName>
</protein>
<feature type="transmembrane region" description="Helical" evidence="1">
    <location>
        <begin position="83"/>
        <end position="100"/>
    </location>
</feature>
<organism evidence="3 4">
    <name type="scientific">Gloeothece verrucosa (strain PCC 7822)</name>
    <name type="common">Cyanothece sp. (strain PCC 7822)</name>
    <dbReference type="NCBI Taxonomy" id="497965"/>
    <lineage>
        <taxon>Bacteria</taxon>
        <taxon>Bacillati</taxon>
        <taxon>Cyanobacteriota</taxon>
        <taxon>Cyanophyceae</taxon>
        <taxon>Oscillatoriophycideae</taxon>
        <taxon>Chroococcales</taxon>
        <taxon>Aphanothecaceae</taxon>
        <taxon>Gloeothece</taxon>
        <taxon>Gloeothece verrucosa</taxon>
    </lineage>
</organism>
<feature type="domain" description="Acyltransferase 3" evidence="2">
    <location>
        <begin position="8"/>
        <end position="332"/>
    </location>
</feature>
<dbReference type="OrthoDB" id="9796461at2"/>
<feature type="transmembrane region" description="Helical" evidence="1">
    <location>
        <begin position="246"/>
        <end position="269"/>
    </location>
</feature>
<evidence type="ECO:0000256" key="1">
    <source>
        <dbReference type="SAM" id="Phobius"/>
    </source>
</evidence>
<dbReference type="RefSeq" id="WP_013323505.1">
    <property type="nucleotide sequence ID" value="NC_014501.1"/>
</dbReference>
<feature type="transmembrane region" description="Helical" evidence="1">
    <location>
        <begin position="141"/>
        <end position="161"/>
    </location>
</feature>
<dbReference type="PANTHER" id="PTHR23028:SF134">
    <property type="entry name" value="PUTATIVE (AFU_ORTHOLOGUE AFUA_4G08520)-RELATED"/>
    <property type="match status" value="1"/>
</dbReference>
<proteinExistence type="predicted"/>
<dbReference type="Pfam" id="PF01757">
    <property type="entry name" value="Acyl_transf_3"/>
    <property type="match status" value="1"/>
</dbReference>
<dbReference type="eggNOG" id="COG1835">
    <property type="taxonomic scope" value="Bacteria"/>
</dbReference>
<keyword evidence="1" id="KW-1133">Transmembrane helix</keyword>
<feature type="transmembrane region" description="Helical" evidence="1">
    <location>
        <begin position="168"/>
        <end position="185"/>
    </location>
</feature>
<dbReference type="EMBL" id="CP002198">
    <property type="protein sequence ID" value="ADN15436.1"/>
    <property type="molecule type" value="Genomic_DNA"/>
</dbReference>
<feature type="transmembrane region" description="Helical" evidence="1">
    <location>
        <begin position="12"/>
        <end position="30"/>
    </location>
</feature>
<dbReference type="STRING" id="497965.Cyan7822_3490"/>
<gene>
    <name evidence="3" type="ordered locus">Cyan7822_3490</name>
</gene>
<feature type="transmembrane region" description="Helical" evidence="1">
    <location>
        <begin position="42"/>
        <end position="62"/>
    </location>
</feature>
<evidence type="ECO:0000259" key="2">
    <source>
        <dbReference type="Pfam" id="PF01757"/>
    </source>
</evidence>
<dbReference type="InterPro" id="IPR002656">
    <property type="entry name" value="Acyl_transf_3_dom"/>
</dbReference>
<reference evidence="4" key="1">
    <citation type="journal article" date="2011" name="MBio">
        <title>Novel metabolic attributes of the genus Cyanothece, comprising a group of unicellular nitrogen-fixing Cyanobacteria.</title>
        <authorList>
            <person name="Bandyopadhyay A."/>
            <person name="Elvitigala T."/>
            <person name="Welsh E."/>
            <person name="Stockel J."/>
            <person name="Liberton M."/>
            <person name="Min H."/>
            <person name="Sherman L.A."/>
            <person name="Pakrasi H.B."/>
        </authorList>
    </citation>
    <scope>NUCLEOTIDE SEQUENCE [LARGE SCALE GENOMIC DNA]</scope>
    <source>
        <strain evidence="4">PCC 7822</strain>
    </source>
</reference>
<dbReference type="AlphaFoldDB" id="E0UF65"/>
<accession>E0UF65</accession>